<evidence type="ECO:0000313" key="1">
    <source>
        <dbReference type="EMBL" id="KNC75062.1"/>
    </source>
</evidence>
<dbReference type="OrthoDB" id="185618at2759"/>
<dbReference type="RefSeq" id="XP_014148964.1">
    <property type="nucleotide sequence ID" value="XM_014293489.1"/>
</dbReference>
<feature type="non-terminal residue" evidence="1">
    <location>
        <position position="73"/>
    </location>
</feature>
<dbReference type="Proteomes" id="UP000054560">
    <property type="component" value="Unassembled WGS sequence"/>
</dbReference>
<dbReference type="GeneID" id="25912909"/>
<evidence type="ECO:0000313" key="2">
    <source>
        <dbReference type="Proteomes" id="UP000054560"/>
    </source>
</evidence>
<accession>A0A0L0FE84</accession>
<dbReference type="EMBL" id="KQ243876">
    <property type="protein sequence ID" value="KNC75062.1"/>
    <property type="molecule type" value="Genomic_DNA"/>
</dbReference>
<organism evidence="1 2">
    <name type="scientific">Sphaeroforma arctica JP610</name>
    <dbReference type="NCBI Taxonomy" id="667725"/>
    <lineage>
        <taxon>Eukaryota</taxon>
        <taxon>Ichthyosporea</taxon>
        <taxon>Ichthyophonida</taxon>
        <taxon>Sphaeroforma</taxon>
    </lineage>
</organism>
<sequence>MYTLNRLWAEESTSFISMLKQLQPPKETAEWLNNVDVEALTRSYNEKIVFPANDSRIQYSVREPVCNGIFFAG</sequence>
<gene>
    <name evidence="1" type="ORF">SARC_12405</name>
</gene>
<name>A0A0L0FE84_9EUKA</name>
<protein>
    <submittedName>
        <fullName evidence="1">Uncharacterized protein</fullName>
    </submittedName>
</protein>
<proteinExistence type="predicted"/>
<keyword evidence="2" id="KW-1185">Reference proteome</keyword>
<dbReference type="AlphaFoldDB" id="A0A0L0FE84"/>
<reference evidence="1 2" key="1">
    <citation type="submission" date="2011-02" db="EMBL/GenBank/DDBJ databases">
        <title>The Genome Sequence of Sphaeroforma arctica JP610.</title>
        <authorList>
            <consortium name="The Broad Institute Genome Sequencing Platform"/>
            <person name="Russ C."/>
            <person name="Cuomo C."/>
            <person name="Young S.K."/>
            <person name="Zeng Q."/>
            <person name="Gargeya S."/>
            <person name="Alvarado L."/>
            <person name="Berlin A."/>
            <person name="Chapman S.B."/>
            <person name="Chen Z."/>
            <person name="Freedman E."/>
            <person name="Gellesch M."/>
            <person name="Goldberg J."/>
            <person name="Griggs A."/>
            <person name="Gujja S."/>
            <person name="Heilman E."/>
            <person name="Heiman D."/>
            <person name="Howarth C."/>
            <person name="Mehta T."/>
            <person name="Neiman D."/>
            <person name="Pearson M."/>
            <person name="Roberts A."/>
            <person name="Saif S."/>
            <person name="Shea T."/>
            <person name="Shenoy N."/>
            <person name="Sisk P."/>
            <person name="Stolte C."/>
            <person name="Sykes S."/>
            <person name="White J."/>
            <person name="Yandava C."/>
            <person name="Burger G."/>
            <person name="Gray M.W."/>
            <person name="Holland P.W.H."/>
            <person name="King N."/>
            <person name="Lang F.B.F."/>
            <person name="Roger A.J."/>
            <person name="Ruiz-Trillo I."/>
            <person name="Haas B."/>
            <person name="Nusbaum C."/>
            <person name="Birren B."/>
        </authorList>
    </citation>
    <scope>NUCLEOTIDE SEQUENCE [LARGE SCALE GENOMIC DNA]</scope>
    <source>
        <strain evidence="1 2">JP610</strain>
    </source>
</reference>